<evidence type="ECO:0000313" key="2">
    <source>
        <dbReference type="Proteomes" id="UP000501802"/>
    </source>
</evidence>
<proteinExistence type="predicted"/>
<name>A0A6G9AXN6_9BACT</name>
<dbReference type="RefSeq" id="WP_167217716.1">
    <property type="nucleotide sequence ID" value="NZ_CP050063.1"/>
</dbReference>
<protein>
    <submittedName>
        <fullName evidence="1">Uncharacterized protein</fullName>
    </submittedName>
</protein>
<dbReference type="PROSITE" id="PS51257">
    <property type="entry name" value="PROKAR_LIPOPROTEIN"/>
    <property type="match status" value="1"/>
</dbReference>
<dbReference type="Proteomes" id="UP000501802">
    <property type="component" value="Chromosome"/>
</dbReference>
<dbReference type="EMBL" id="CP050063">
    <property type="protein sequence ID" value="QIP17144.1"/>
    <property type="molecule type" value="Genomic_DNA"/>
</dbReference>
<gene>
    <name evidence="1" type="ORF">G8759_33160</name>
</gene>
<reference evidence="1 2" key="1">
    <citation type="submission" date="2020-03" db="EMBL/GenBank/DDBJ databases">
        <authorList>
            <person name="Kim M.K."/>
        </authorList>
    </citation>
    <scope>NUCLEOTIDE SEQUENCE [LARGE SCALE GENOMIC DNA]</scope>
    <source>
        <strain evidence="1 2">BT328</strain>
    </source>
</reference>
<evidence type="ECO:0000313" key="1">
    <source>
        <dbReference type="EMBL" id="QIP17144.1"/>
    </source>
</evidence>
<organism evidence="1 2">
    <name type="scientific">Spirosoma aureum</name>
    <dbReference type="NCBI Taxonomy" id="2692134"/>
    <lineage>
        <taxon>Bacteria</taxon>
        <taxon>Pseudomonadati</taxon>
        <taxon>Bacteroidota</taxon>
        <taxon>Cytophagia</taxon>
        <taxon>Cytophagales</taxon>
        <taxon>Cytophagaceae</taxon>
        <taxon>Spirosoma</taxon>
    </lineage>
</organism>
<dbReference type="KEGG" id="spib:G8759_33160"/>
<dbReference type="AlphaFoldDB" id="A0A6G9AXN6"/>
<sequence length="244" mass="27549">MKKTFKFLIFSLCLGTLVTSCDKQVDKDLKPTSSEKDFQSEVEQLEKQTGVKYFKKDVILRDNDNNNEVVMRFASTDESVLSNYLQNTNLTLEPVFAKSVQKTESVSSKLGSTSKYESQAAISVEAISIKLQKGAIGYILAAKTNSLRKGDKNTRPAWLSQHFEMISPVWPESFSINIKTADAVQLGWDCKDRWYTGWYNCDGGYRMLAGPSWFSQGVDGPYKVKVHVWCDLGSPEGWEVIFYA</sequence>
<keyword evidence="2" id="KW-1185">Reference proteome</keyword>
<accession>A0A6G9AXN6</accession>